<dbReference type="EMBL" id="MTAO01000002">
    <property type="protein sequence ID" value="POE28047.1"/>
    <property type="molecule type" value="Genomic_DNA"/>
</dbReference>
<comment type="caution">
    <text evidence="1">The sequence shown here is derived from an EMBL/GenBank/DDBJ whole genome shotgun (WGS) entry which is preliminary data.</text>
</comment>
<evidence type="ECO:0000313" key="2">
    <source>
        <dbReference type="Proteomes" id="UP000237274"/>
    </source>
</evidence>
<dbReference type="RefSeq" id="WP_103162096.1">
    <property type="nucleotide sequence ID" value="NZ_MTAH01000001.1"/>
</dbReference>
<gene>
    <name evidence="1" type="ORF">BV926_02940</name>
</gene>
<organism evidence="1 2">
    <name type="scientific">Pectobacterium odoriferum</name>
    <dbReference type="NCBI Taxonomy" id="78398"/>
    <lineage>
        <taxon>Bacteria</taxon>
        <taxon>Pseudomonadati</taxon>
        <taxon>Pseudomonadota</taxon>
        <taxon>Gammaproteobacteria</taxon>
        <taxon>Enterobacterales</taxon>
        <taxon>Pectobacteriaceae</taxon>
        <taxon>Pectobacterium</taxon>
    </lineage>
</organism>
<sequence>MKRPEKNKNTAIKSTVYKTADIGANFVLNFVPGGNAVYELIKLGIEQAKRYATERQEKRIADFHTILLQPNTTGDIELSETYIDVADYHVLLNACLQDIEDEKTELYATLAKNAFLTKIPPRDLRFFCISLKEITFNDLEEMRVAYIASNFNIVPPVGAGRFEKLLSPEQSPSELAYGRKLMELRGFVEDGKINQYGERFVQTCYPTEKLLPESIQMFEWKNAGSPILMLSYELDDPDVLRLHMHLSELLRTSGFKTTALYAPTRKMTPQTLVKSSILIFKNKPERIISNIKHIDSLTHKGCTAVQMCNDYPIILEPLSGVFEIIVNISGDDPLTGAVQVVNAIYSE</sequence>
<evidence type="ECO:0000313" key="1">
    <source>
        <dbReference type="EMBL" id="POE28047.1"/>
    </source>
</evidence>
<proteinExistence type="predicted"/>
<name>A0ABD6VSD9_9GAMM</name>
<dbReference type="Proteomes" id="UP000237274">
    <property type="component" value="Unassembled WGS sequence"/>
</dbReference>
<accession>A0ABD6VSD9</accession>
<protein>
    <submittedName>
        <fullName evidence="1">Uncharacterized protein</fullName>
    </submittedName>
</protein>
<dbReference type="AlphaFoldDB" id="A0ABD6VSD9"/>
<reference evidence="1 2" key="1">
    <citation type="submission" date="2017-01" db="EMBL/GenBank/DDBJ databases">
        <title>Comparative Genomics of 38 Pectobacterium strains comprising three species revealed the characteristics of Pectobacterium carotovorum.</title>
        <authorList>
            <person name="Xie H."/>
            <person name="Ma Y."/>
            <person name="Li X."/>
        </authorList>
    </citation>
    <scope>NUCLEOTIDE SEQUENCE [LARGE SCALE GENOMIC DNA]</scope>
    <source>
        <strain evidence="1 2">Q142</strain>
    </source>
</reference>